<feature type="chain" id="PRO_5040726943" evidence="1">
    <location>
        <begin position="28"/>
        <end position="578"/>
    </location>
</feature>
<dbReference type="SUPFAM" id="SSF51338">
    <property type="entry name" value="Composite domain of metallo-dependent hydrolases"/>
    <property type="match status" value="1"/>
</dbReference>
<proteinExistence type="predicted"/>
<evidence type="ECO:0000256" key="1">
    <source>
        <dbReference type="SAM" id="SignalP"/>
    </source>
</evidence>
<dbReference type="SUPFAM" id="SSF51556">
    <property type="entry name" value="Metallo-dependent hydrolases"/>
    <property type="match status" value="1"/>
</dbReference>
<dbReference type="InterPro" id="IPR011059">
    <property type="entry name" value="Metal-dep_hydrolase_composite"/>
</dbReference>
<dbReference type="PANTHER" id="PTHR22642">
    <property type="entry name" value="IMIDAZOLONEPROPIONASE"/>
    <property type="match status" value="1"/>
</dbReference>
<feature type="domain" description="Amidohydrolase 3" evidence="2">
    <location>
        <begin position="80"/>
        <end position="570"/>
    </location>
</feature>
<gene>
    <name evidence="3" type="ORF">M9978_10705</name>
</gene>
<dbReference type="Gene3D" id="3.10.310.70">
    <property type="match status" value="1"/>
</dbReference>
<dbReference type="RefSeq" id="WP_254293036.1">
    <property type="nucleotide sequence ID" value="NZ_JAMLDX010000007.1"/>
</dbReference>
<comment type="caution">
    <text evidence="3">The sequence shown here is derived from an EMBL/GenBank/DDBJ whole genome shotgun (WGS) entry which is preliminary data.</text>
</comment>
<dbReference type="PANTHER" id="PTHR22642:SF2">
    <property type="entry name" value="PROTEIN LONG AFTER FAR-RED 3"/>
    <property type="match status" value="1"/>
</dbReference>
<dbReference type="InterPro" id="IPR032466">
    <property type="entry name" value="Metal_Hydrolase"/>
</dbReference>
<name>A0A9X2KKV6_9SPHN</name>
<sequence>MPRAPGTMFIARYATLVLLLASAAATAQPKAAADTILTNGRIYTVNKGQPWAQSVAIRNGKIVAVGSPAATAKLKGAKTRIVDLRGRLVLPAFGDAHAHPLFGALSFTRCSLHKGKSLEDYQRIIAKCVADKPGTGAIYGAGWEDALFPPNGVPRKEILDSVSTTRPLIFDSVGGHTIWVNSKALELAGITRDTKDPVNGTIDRDPKTGEPIGGLQESAQGLVQQLIPPPTDGEIQAAVRYTAQLFNSLGIVAWNDAGVDFDDRGGSRMVDAYRAVKAAGQLSSYVSVSLKWKNERGMDQLPGLLKAAARGNALGIPTHTVKFYVDGVIPQKTAYMLAPYEGDTSRGAPQIDPEMMKKAVTAIDARGMHAFLHAIGDGGVRISLDAVEAAREANGAKPTAHMVTHLNVVDPADHARFGKLNTYAQFQAQWSSWYPYMELTEQAIGKKRMQYIYPAGSIVRAGGKLAYGADWPVDTADPLYGLEVAIRRATPGKLDAKPLLANEGVSLATAIEAYTLNVAHVNGMDKFTGSIVTGKNADLVVIDKDLFKLPAHEIAKAKVLVTLFKGKAVYGDWSKLAR</sequence>
<dbReference type="AlphaFoldDB" id="A0A9X2KKV6"/>
<dbReference type="Gene3D" id="2.30.40.10">
    <property type="entry name" value="Urease, subunit C, domain 1"/>
    <property type="match status" value="1"/>
</dbReference>
<accession>A0A9X2KKV6</accession>
<reference evidence="3" key="1">
    <citation type="submission" date="2022-05" db="EMBL/GenBank/DDBJ databases">
        <title>Sphingomonas sp. strain MG17 Genome sequencing and assembly.</title>
        <authorList>
            <person name="Kim I."/>
        </authorList>
    </citation>
    <scope>NUCLEOTIDE SEQUENCE</scope>
    <source>
        <strain evidence="3">MG17</strain>
    </source>
</reference>
<organism evidence="3 4">
    <name type="scientific">Sphingomonas tagetis</name>
    <dbReference type="NCBI Taxonomy" id="2949092"/>
    <lineage>
        <taxon>Bacteria</taxon>
        <taxon>Pseudomonadati</taxon>
        <taxon>Pseudomonadota</taxon>
        <taxon>Alphaproteobacteria</taxon>
        <taxon>Sphingomonadales</taxon>
        <taxon>Sphingomonadaceae</taxon>
        <taxon>Sphingomonas</taxon>
    </lineage>
</organism>
<dbReference type="GO" id="GO:0016810">
    <property type="term" value="F:hydrolase activity, acting on carbon-nitrogen (but not peptide) bonds"/>
    <property type="evidence" value="ECO:0007669"/>
    <property type="project" value="InterPro"/>
</dbReference>
<keyword evidence="1" id="KW-0732">Signal</keyword>
<dbReference type="EMBL" id="JAMLDX010000007">
    <property type="protein sequence ID" value="MCP3730899.1"/>
    <property type="molecule type" value="Genomic_DNA"/>
</dbReference>
<dbReference type="Gene3D" id="3.20.20.140">
    <property type="entry name" value="Metal-dependent hydrolases"/>
    <property type="match status" value="1"/>
</dbReference>
<dbReference type="Pfam" id="PF07969">
    <property type="entry name" value="Amidohydro_3"/>
    <property type="match status" value="1"/>
</dbReference>
<evidence type="ECO:0000313" key="4">
    <source>
        <dbReference type="Proteomes" id="UP001139451"/>
    </source>
</evidence>
<protein>
    <submittedName>
        <fullName evidence="3">Amidohydrolase</fullName>
    </submittedName>
</protein>
<keyword evidence="4" id="KW-1185">Reference proteome</keyword>
<dbReference type="CDD" id="cd01300">
    <property type="entry name" value="YtcJ_like"/>
    <property type="match status" value="1"/>
</dbReference>
<feature type="signal peptide" evidence="1">
    <location>
        <begin position="1"/>
        <end position="27"/>
    </location>
</feature>
<dbReference type="InterPro" id="IPR013108">
    <property type="entry name" value="Amidohydro_3"/>
</dbReference>
<dbReference type="InterPro" id="IPR033932">
    <property type="entry name" value="YtcJ-like"/>
</dbReference>
<evidence type="ECO:0000313" key="3">
    <source>
        <dbReference type="EMBL" id="MCP3730899.1"/>
    </source>
</evidence>
<dbReference type="Proteomes" id="UP001139451">
    <property type="component" value="Unassembled WGS sequence"/>
</dbReference>
<evidence type="ECO:0000259" key="2">
    <source>
        <dbReference type="Pfam" id="PF07969"/>
    </source>
</evidence>